<accession>A0A6P4IN38</accession>
<proteinExistence type="predicted"/>
<dbReference type="InterPro" id="IPR000727">
    <property type="entry name" value="T_SNARE_dom"/>
</dbReference>
<evidence type="ECO:0000256" key="5">
    <source>
        <dbReference type="SAM" id="Phobius"/>
    </source>
</evidence>
<dbReference type="GO" id="GO:0005484">
    <property type="term" value="F:SNAP receptor activity"/>
    <property type="evidence" value="ECO:0007669"/>
    <property type="project" value="TreeGrafter"/>
</dbReference>
<protein>
    <submittedName>
        <fullName evidence="8">Syntaxin-8</fullName>
    </submittedName>
</protein>
<evidence type="ECO:0000259" key="6">
    <source>
        <dbReference type="PROSITE" id="PS50192"/>
    </source>
</evidence>
<evidence type="ECO:0000256" key="3">
    <source>
        <dbReference type="ARBA" id="ARBA00023054"/>
    </source>
</evidence>
<dbReference type="OrthoDB" id="428895at2759"/>
<dbReference type="GO" id="GO:0000149">
    <property type="term" value="F:SNARE binding"/>
    <property type="evidence" value="ECO:0007669"/>
    <property type="project" value="TreeGrafter"/>
</dbReference>
<dbReference type="InterPro" id="IPR045242">
    <property type="entry name" value="Syntaxin"/>
</dbReference>
<keyword evidence="5" id="KW-1133">Transmembrane helix</keyword>
<feature type="transmembrane region" description="Helical" evidence="5">
    <location>
        <begin position="214"/>
        <end position="232"/>
    </location>
</feature>
<dbReference type="GO" id="GO:0006886">
    <property type="term" value="P:intracellular protein transport"/>
    <property type="evidence" value="ECO:0007669"/>
    <property type="project" value="TreeGrafter"/>
</dbReference>
<dbReference type="GO" id="GO:0012505">
    <property type="term" value="C:endomembrane system"/>
    <property type="evidence" value="ECO:0007669"/>
    <property type="project" value="TreeGrafter"/>
</dbReference>
<evidence type="ECO:0000256" key="2">
    <source>
        <dbReference type="ARBA" id="ARBA00022448"/>
    </source>
</evidence>
<dbReference type="Proteomes" id="UP001652661">
    <property type="component" value="Chromosome 3L"/>
</dbReference>
<comment type="subcellular location">
    <subcellularLocation>
        <location evidence="1">Membrane</location>
    </subcellularLocation>
</comment>
<evidence type="ECO:0000313" key="7">
    <source>
        <dbReference type="Proteomes" id="UP001652661"/>
    </source>
</evidence>
<dbReference type="AlphaFoldDB" id="A0A6P4IN38"/>
<dbReference type="SUPFAM" id="SSF58038">
    <property type="entry name" value="SNARE fusion complex"/>
    <property type="match status" value="1"/>
</dbReference>
<sequence length="233" mass="26504">MALVDHDSWDIEYEGCERLRHQLLVQLNQRQQLGPKESQYVQLSASIRSGLEQLGQDMKHLKVVLDNAITWETSPEEELQQRRIDYDRLTSQLRGIREKFANSTRSDVRNAVATTSSGSAWQDQDLRPGQAPAPMDAEALKQRKMEMLAQQDQGLEALSVTLSRQRELATQLGNEVEDQNNILDNLANAMDRVESGVQRETQSIGQVNRRDSTWGYWLVIIALFVAIIVVVFV</sequence>
<name>A0A6P4IN38_DROKI</name>
<feature type="domain" description="T-SNARE coiled-coil homology" evidence="6">
    <location>
        <begin position="145"/>
        <end position="207"/>
    </location>
</feature>
<dbReference type="InterPro" id="IPR041875">
    <property type="entry name" value="Syntaxin-8_SNARE"/>
</dbReference>
<dbReference type="GO" id="GO:0006906">
    <property type="term" value="P:vesicle fusion"/>
    <property type="evidence" value="ECO:0007669"/>
    <property type="project" value="TreeGrafter"/>
</dbReference>
<dbReference type="Pfam" id="PF05739">
    <property type="entry name" value="SNARE"/>
    <property type="match status" value="1"/>
</dbReference>
<gene>
    <name evidence="8" type="primary">Syx8</name>
</gene>
<keyword evidence="2" id="KW-0813">Transport</keyword>
<dbReference type="PANTHER" id="PTHR19957:SF124">
    <property type="entry name" value="SYNTAXIN-8"/>
    <property type="match status" value="1"/>
</dbReference>
<evidence type="ECO:0000256" key="4">
    <source>
        <dbReference type="ARBA" id="ARBA00023136"/>
    </source>
</evidence>
<dbReference type="GO" id="GO:0048278">
    <property type="term" value="P:vesicle docking"/>
    <property type="evidence" value="ECO:0007669"/>
    <property type="project" value="TreeGrafter"/>
</dbReference>
<keyword evidence="7" id="KW-1185">Reference proteome</keyword>
<keyword evidence="3" id="KW-0175">Coiled coil</keyword>
<dbReference type="Gene3D" id="1.20.5.110">
    <property type="match status" value="1"/>
</dbReference>
<dbReference type="PANTHER" id="PTHR19957">
    <property type="entry name" value="SYNTAXIN"/>
    <property type="match status" value="1"/>
</dbReference>
<dbReference type="GO" id="GO:0031201">
    <property type="term" value="C:SNARE complex"/>
    <property type="evidence" value="ECO:0007669"/>
    <property type="project" value="TreeGrafter"/>
</dbReference>
<dbReference type="SMART" id="SM00397">
    <property type="entry name" value="t_SNARE"/>
    <property type="match status" value="1"/>
</dbReference>
<organism evidence="7 8">
    <name type="scientific">Drosophila kikkawai</name>
    <name type="common">Fruit fly</name>
    <dbReference type="NCBI Taxonomy" id="30033"/>
    <lineage>
        <taxon>Eukaryota</taxon>
        <taxon>Metazoa</taxon>
        <taxon>Ecdysozoa</taxon>
        <taxon>Arthropoda</taxon>
        <taxon>Hexapoda</taxon>
        <taxon>Insecta</taxon>
        <taxon>Pterygota</taxon>
        <taxon>Neoptera</taxon>
        <taxon>Endopterygota</taxon>
        <taxon>Diptera</taxon>
        <taxon>Brachycera</taxon>
        <taxon>Muscomorpha</taxon>
        <taxon>Ephydroidea</taxon>
        <taxon>Drosophilidae</taxon>
        <taxon>Drosophila</taxon>
        <taxon>Sophophora</taxon>
    </lineage>
</organism>
<evidence type="ECO:0000313" key="8">
    <source>
        <dbReference type="RefSeq" id="XP_017029870.1"/>
    </source>
</evidence>
<evidence type="ECO:0000256" key="1">
    <source>
        <dbReference type="ARBA" id="ARBA00004370"/>
    </source>
</evidence>
<keyword evidence="5" id="KW-0812">Transmembrane</keyword>
<reference evidence="8" key="1">
    <citation type="submission" date="2025-08" db="UniProtKB">
        <authorList>
            <consortium name="RefSeq"/>
        </authorList>
    </citation>
    <scope>IDENTIFICATION</scope>
    <source>
        <strain evidence="8">14028-0561.14</strain>
        <tissue evidence="8">Whole fly</tissue>
    </source>
</reference>
<dbReference type="CDD" id="cd15852">
    <property type="entry name" value="SNARE_Syntaxin8"/>
    <property type="match status" value="1"/>
</dbReference>
<dbReference type="PROSITE" id="PS50192">
    <property type="entry name" value="T_SNARE"/>
    <property type="match status" value="1"/>
</dbReference>
<keyword evidence="4 5" id="KW-0472">Membrane</keyword>
<dbReference type="RefSeq" id="XP_017029870.1">
    <property type="nucleotide sequence ID" value="XM_017174381.3"/>
</dbReference>